<organism evidence="2 3">
    <name type="scientific">Chitinophaga pollutisoli</name>
    <dbReference type="NCBI Taxonomy" id="3133966"/>
    <lineage>
        <taxon>Bacteria</taxon>
        <taxon>Pseudomonadati</taxon>
        <taxon>Bacteroidota</taxon>
        <taxon>Chitinophagia</taxon>
        <taxon>Chitinophagales</taxon>
        <taxon>Chitinophagaceae</taxon>
        <taxon>Chitinophaga</taxon>
    </lineage>
</organism>
<proteinExistence type="predicted"/>
<dbReference type="Pfam" id="PF13612">
    <property type="entry name" value="DDE_Tnp_1_3"/>
    <property type="match status" value="1"/>
</dbReference>
<evidence type="ECO:0000259" key="1">
    <source>
        <dbReference type="Pfam" id="PF13612"/>
    </source>
</evidence>
<name>A0ABZ2YL15_9BACT</name>
<keyword evidence="3" id="KW-1185">Reference proteome</keyword>
<dbReference type="Proteomes" id="UP001485459">
    <property type="component" value="Chromosome"/>
</dbReference>
<evidence type="ECO:0000313" key="3">
    <source>
        <dbReference type="Proteomes" id="UP001485459"/>
    </source>
</evidence>
<dbReference type="InterPro" id="IPR025668">
    <property type="entry name" value="Tnp_DDE_dom"/>
</dbReference>
<feature type="domain" description="Transposase DDE" evidence="1">
    <location>
        <begin position="74"/>
        <end position="220"/>
    </location>
</feature>
<gene>
    <name evidence="2" type="ORF">WJU16_20970</name>
</gene>
<dbReference type="EMBL" id="CP149822">
    <property type="protein sequence ID" value="WZN40442.1"/>
    <property type="molecule type" value="Genomic_DNA"/>
</dbReference>
<reference evidence="3" key="1">
    <citation type="submission" date="2024-03" db="EMBL/GenBank/DDBJ databases">
        <title>Chitinophaga horti sp. nov., isolated from garden soil.</title>
        <authorList>
            <person name="Lee D.S."/>
            <person name="Han D.M."/>
            <person name="Baek J.H."/>
            <person name="Choi D.G."/>
            <person name="Jeon J.H."/>
            <person name="Jeon C.O."/>
        </authorList>
    </citation>
    <scope>NUCLEOTIDE SEQUENCE [LARGE SCALE GENOMIC DNA]</scope>
    <source>
        <strain evidence="3">GPA1</strain>
    </source>
</reference>
<sequence length="264" mass="30679">MNDLQIVALSCCMEALSIDSENLLWSKLKTDYADQFTTLIDRSRFNRRRKRLSEKTERVQHHVSQHLDHLSSTMIVDSVPIPVIKMVRERSFRSFKHDFETAPAKGYSAVNRSWFIGYKLHVVIYDNGAIQQAGITKANVHDINFLKEIDSLPAKKSLLGDRAYISQTVQMDLFDQYQVKLKVPNRRNQHDYRKYPKKNRSKRQMVETVFSQLCDHLNIRRNYAKSFVGLATRLTSKLSATSLLQFINFKNGLKISKIKHALAF</sequence>
<accession>A0ABZ2YL15</accession>
<dbReference type="NCBIfam" id="NF033520">
    <property type="entry name" value="transpos_IS982"/>
    <property type="match status" value="1"/>
</dbReference>
<evidence type="ECO:0000313" key="2">
    <source>
        <dbReference type="EMBL" id="WZN40442.1"/>
    </source>
</evidence>
<dbReference type="RefSeq" id="WP_341835360.1">
    <property type="nucleotide sequence ID" value="NZ_CP149822.1"/>
</dbReference>
<protein>
    <submittedName>
        <fullName evidence="2">IS982 family transposase</fullName>
    </submittedName>
</protein>